<evidence type="ECO:0000256" key="1">
    <source>
        <dbReference type="SAM" id="MobiDB-lite"/>
    </source>
</evidence>
<dbReference type="AlphaFoldDB" id="A0A8H4PVZ7"/>
<dbReference type="Proteomes" id="UP000557566">
    <property type="component" value="Unassembled WGS sequence"/>
</dbReference>
<organism evidence="2 3">
    <name type="scientific">Ophiocordyceps sinensis</name>
    <dbReference type="NCBI Taxonomy" id="72228"/>
    <lineage>
        <taxon>Eukaryota</taxon>
        <taxon>Fungi</taxon>
        <taxon>Dikarya</taxon>
        <taxon>Ascomycota</taxon>
        <taxon>Pezizomycotina</taxon>
        <taxon>Sordariomycetes</taxon>
        <taxon>Hypocreomycetidae</taxon>
        <taxon>Hypocreales</taxon>
        <taxon>Ophiocordycipitaceae</taxon>
        <taxon>Ophiocordyceps</taxon>
    </lineage>
</organism>
<name>A0A8H4PVZ7_9HYPO</name>
<dbReference type="EMBL" id="JAAVMX010000003">
    <property type="protein sequence ID" value="KAF4511478.1"/>
    <property type="molecule type" value="Genomic_DNA"/>
</dbReference>
<gene>
    <name evidence="2" type="ORF">G6O67_003272</name>
</gene>
<evidence type="ECO:0000313" key="3">
    <source>
        <dbReference type="Proteomes" id="UP000557566"/>
    </source>
</evidence>
<feature type="compositionally biased region" description="Basic and acidic residues" evidence="1">
    <location>
        <begin position="83"/>
        <end position="92"/>
    </location>
</feature>
<protein>
    <submittedName>
        <fullName evidence="2">Uncharacterized protein</fullName>
    </submittedName>
</protein>
<feature type="region of interest" description="Disordered" evidence="1">
    <location>
        <begin position="73"/>
        <end position="92"/>
    </location>
</feature>
<proteinExistence type="predicted"/>
<comment type="caution">
    <text evidence="2">The sequence shown here is derived from an EMBL/GenBank/DDBJ whole genome shotgun (WGS) entry which is preliminary data.</text>
</comment>
<keyword evidence="3" id="KW-1185">Reference proteome</keyword>
<reference evidence="2 3" key="1">
    <citation type="journal article" date="2020" name="Genome Biol. Evol.">
        <title>A new high-quality draft genome assembly of the Chinese cordyceps Ophiocordyceps sinensis.</title>
        <authorList>
            <person name="Shu R."/>
            <person name="Zhang J."/>
            <person name="Meng Q."/>
            <person name="Zhang H."/>
            <person name="Zhou G."/>
            <person name="Li M."/>
            <person name="Wu P."/>
            <person name="Zhao Y."/>
            <person name="Chen C."/>
            <person name="Qin Q."/>
        </authorList>
    </citation>
    <scope>NUCLEOTIDE SEQUENCE [LARGE SCALE GENOMIC DNA]</scope>
    <source>
        <strain evidence="2 3">IOZ07</strain>
    </source>
</reference>
<accession>A0A8H4PVZ7</accession>
<dbReference type="OrthoDB" id="3182339at2759"/>
<evidence type="ECO:0000313" key="2">
    <source>
        <dbReference type="EMBL" id="KAF4511478.1"/>
    </source>
</evidence>
<sequence>MTNFAESPVQFLKVLMAKIRGNGNASIEKTHVGKMLNGVILTEDDFERRPKRKAESQLTRDEVKAEEAVAEQGQGLFIGAPETDVKPGRNRR</sequence>